<feature type="region of interest" description="Disordered" evidence="1">
    <location>
        <begin position="210"/>
        <end position="276"/>
    </location>
</feature>
<reference evidence="4" key="1">
    <citation type="submission" date="2024-06" db="UniProtKB">
        <authorList>
            <consortium name="RefSeq"/>
        </authorList>
    </citation>
    <scope>NUCLEOTIDE SEQUENCE [LARGE SCALE GENOMIC DNA]</scope>
    <source>
        <strain evidence="4">J_2021</strain>
    </source>
</reference>
<dbReference type="RefSeq" id="XP_041444873.1">
    <property type="nucleotide sequence ID" value="XM_041588939.1"/>
</dbReference>
<dbReference type="OrthoDB" id="10607995at2759"/>
<dbReference type="AlphaFoldDB" id="A0A8J1MU44"/>
<feature type="compositionally biased region" description="Polar residues" evidence="1">
    <location>
        <begin position="232"/>
        <end position="242"/>
    </location>
</feature>
<gene>
    <name evidence="5" type="primary">LOC108703454</name>
</gene>
<dbReference type="GeneID" id="108703454"/>
<keyword evidence="4" id="KW-1185">Reference proteome</keyword>
<feature type="region of interest" description="Disordered" evidence="1">
    <location>
        <begin position="175"/>
        <end position="194"/>
    </location>
</feature>
<keyword evidence="2" id="KW-0472">Membrane</keyword>
<dbReference type="Proteomes" id="UP000186698">
    <property type="component" value="Chromosome 3S"/>
</dbReference>
<feature type="region of interest" description="Disordered" evidence="1">
    <location>
        <begin position="460"/>
        <end position="483"/>
    </location>
</feature>
<feature type="transmembrane region" description="Helical" evidence="2">
    <location>
        <begin position="144"/>
        <end position="166"/>
    </location>
</feature>
<organism evidence="4 5">
    <name type="scientific">Xenopus laevis</name>
    <name type="common">African clawed frog</name>
    <dbReference type="NCBI Taxonomy" id="8355"/>
    <lineage>
        <taxon>Eukaryota</taxon>
        <taxon>Metazoa</taxon>
        <taxon>Chordata</taxon>
        <taxon>Craniata</taxon>
        <taxon>Vertebrata</taxon>
        <taxon>Euteleostomi</taxon>
        <taxon>Amphibia</taxon>
        <taxon>Batrachia</taxon>
        <taxon>Anura</taxon>
        <taxon>Pipoidea</taxon>
        <taxon>Pipidae</taxon>
        <taxon>Xenopodinae</taxon>
        <taxon>Xenopus</taxon>
        <taxon>Xenopus</taxon>
    </lineage>
</organism>
<accession>A0A8J1MU44</accession>
<keyword evidence="2" id="KW-1133">Transmembrane helix</keyword>
<feature type="compositionally biased region" description="Pro residues" evidence="1">
    <location>
        <begin position="216"/>
        <end position="226"/>
    </location>
</feature>
<evidence type="ECO:0000313" key="5">
    <source>
        <dbReference type="RefSeq" id="XP_041444873.1"/>
    </source>
</evidence>
<sequence length="496" mass="56032">MGRLWVIIILLLGGASPGEPPSSPVLNSSFTHPDIYIFSCALFPPREAVIQLHWKEKHANGTYSHIGVQNTMFGDYINPAYKDLDVVLRLQNGNTTFILEIQTEGKVICCDIVTYPFGQTPETCVAMEPRMEKEEETFRFRPDLLGTLLVAATFTMGSIVILCLICRTRNRKSCSLREGNRQERPQQRHRPCGAAQRNLAHECTITSNLSARPARNPAPPPIPPPRTHFVHEQQSSTMQRPSENCALLPRNQRPLNGGPPYPRKQKPNRCPQPLKNQKAFDDGLLLFRNQRTSEDFLPPPRNQRPGDCFPPLTNKRFSKDSSLVPTTHRVSEDYCPTHINRRSSVDCSVLPKTHKSFADGCIWGSVPCLDSPVTSHLSHESTPDPNTIYSNVKRKSLKMPLKRQNKTQLHNRQFPMESSPRRSMRLMARASWDLQRAISPYGTASMTDLWSTRSSSFSPEDVTPLWPHRSNPQSSPDSPQITINPMYHSVATWGQS</sequence>
<evidence type="ECO:0000313" key="4">
    <source>
        <dbReference type="Proteomes" id="UP000186698"/>
    </source>
</evidence>
<evidence type="ECO:0000256" key="3">
    <source>
        <dbReference type="SAM" id="SignalP"/>
    </source>
</evidence>
<feature type="compositionally biased region" description="Polar residues" evidence="1">
    <location>
        <begin position="470"/>
        <end position="483"/>
    </location>
</feature>
<feature type="signal peptide" evidence="3">
    <location>
        <begin position="1"/>
        <end position="17"/>
    </location>
</feature>
<evidence type="ECO:0000256" key="2">
    <source>
        <dbReference type="SAM" id="Phobius"/>
    </source>
</evidence>
<feature type="region of interest" description="Disordered" evidence="1">
    <location>
        <begin position="293"/>
        <end position="325"/>
    </location>
</feature>
<proteinExistence type="predicted"/>
<feature type="chain" id="PRO_5035266402" evidence="3">
    <location>
        <begin position="18"/>
        <end position="496"/>
    </location>
</feature>
<protein>
    <submittedName>
        <fullName evidence="5">Uncharacterized protein LOC108703454 isoform X1</fullName>
    </submittedName>
</protein>
<keyword evidence="3" id="KW-0732">Signal</keyword>
<reference evidence="5" key="2">
    <citation type="submission" date="2025-08" db="UniProtKB">
        <authorList>
            <consortium name="RefSeq"/>
        </authorList>
    </citation>
    <scope>IDENTIFICATION</scope>
    <source>
        <strain evidence="5">J_2021</strain>
        <tissue evidence="5">Erythrocytes</tissue>
    </source>
</reference>
<name>A0A8J1MU44_XENLA</name>
<keyword evidence="2" id="KW-0812">Transmembrane</keyword>
<evidence type="ECO:0000256" key="1">
    <source>
        <dbReference type="SAM" id="MobiDB-lite"/>
    </source>
</evidence>